<feature type="coiled-coil region" evidence="5">
    <location>
        <begin position="28"/>
        <end position="55"/>
    </location>
</feature>
<protein>
    <submittedName>
        <fullName evidence="9">Disease resistance protein RGA3</fullName>
    </submittedName>
</protein>
<keyword evidence="1" id="KW-0677">Repeat</keyword>
<organism evidence="8 9">
    <name type="scientific">Ziziphus jujuba</name>
    <name type="common">Chinese jujube</name>
    <name type="synonym">Ziziphus sativa</name>
    <dbReference type="NCBI Taxonomy" id="326968"/>
    <lineage>
        <taxon>Eukaryota</taxon>
        <taxon>Viridiplantae</taxon>
        <taxon>Streptophyta</taxon>
        <taxon>Embryophyta</taxon>
        <taxon>Tracheophyta</taxon>
        <taxon>Spermatophyta</taxon>
        <taxon>Magnoliopsida</taxon>
        <taxon>eudicotyledons</taxon>
        <taxon>Gunneridae</taxon>
        <taxon>Pentapetalae</taxon>
        <taxon>rosids</taxon>
        <taxon>fabids</taxon>
        <taxon>Rosales</taxon>
        <taxon>Rhamnaceae</taxon>
        <taxon>Paliureae</taxon>
        <taxon>Ziziphus</taxon>
    </lineage>
</organism>
<evidence type="ECO:0000313" key="8">
    <source>
        <dbReference type="Proteomes" id="UP001652623"/>
    </source>
</evidence>
<proteinExistence type="predicted"/>
<feature type="domain" description="Disease resistance N-terminal" evidence="7">
    <location>
        <begin position="9"/>
        <end position="99"/>
    </location>
</feature>
<dbReference type="RefSeq" id="XP_060675526.1">
    <property type="nucleotide sequence ID" value="XM_060819543.1"/>
</dbReference>
<dbReference type="InterPro" id="IPR042197">
    <property type="entry name" value="Apaf_helical"/>
</dbReference>
<dbReference type="GeneID" id="132799338"/>
<keyword evidence="8" id="KW-1185">Reference proteome</keyword>
<dbReference type="InterPro" id="IPR002182">
    <property type="entry name" value="NB-ARC"/>
</dbReference>
<feature type="domain" description="NB-ARC" evidence="6">
    <location>
        <begin position="190"/>
        <end position="366"/>
    </location>
</feature>
<evidence type="ECO:0000259" key="6">
    <source>
        <dbReference type="Pfam" id="PF00931"/>
    </source>
</evidence>
<evidence type="ECO:0000313" key="9">
    <source>
        <dbReference type="RefSeq" id="XP_060675526.1"/>
    </source>
</evidence>
<name>A0ABM4AFL9_ZIZJJ</name>
<evidence type="ECO:0000256" key="3">
    <source>
        <dbReference type="ARBA" id="ARBA00022821"/>
    </source>
</evidence>
<evidence type="ECO:0000256" key="5">
    <source>
        <dbReference type="SAM" id="Coils"/>
    </source>
</evidence>
<dbReference type="Gene3D" id="1.20.5.4130">
    <property type="match status" value="1"/>
</dbReference>
<feature type="coiled-coil region" evidence="5">
    <location>
        <begin position="135"/>
        <end position="162"/>
    </location>
</feature>
<dbReference type="PANTHER" id="PTHR36766">
    <property type="entry name" value="PLANT BROAD-SPECTRUM MILDEW RESISTANCE PROTEIN RPW8"/>
    <property type="match status" value="1"/>
</dbReference>
<dbReference type="Gene3D" id="1.10.8.430">
    <property type="entry name" value="Helical domain of apoptotic protease-activating factors"/>
    <property type="match status" value="1"/>
</dbReference>
<dbReference type="Gene3D" id="3.40.50.300">
    <property type="entry name" value="P-loop containing nucleotide triphosphate hydrolases"/>
    <property type="match status" value="1"/>
</dbReference>
<dbReference type="SUPFAM" id="SSF52540">
    <property type="entry name" value="P-loop containing nucleoside triphosphate hydrolases"/>
    <property type="match status" value="1"/>
</dbReference>
<dbReference type="Pfam" id="PF18052">
    <property type="entry name" value="Rx_N"/>
    <property type="match status" value="1"/>
</dbReference>
<dbReference type="InterPro" id="IPR038005">
    <property type="entry name" value="RX-like_CC"/>
</dbReference>
<keyword evidence="2" id="KW-0547">Nucleotide-binding</keyword>
<evidence type="ECO:0000259" key="7">
    <source>
        <dbReference type="Pfam" id="PF18052"/>
    </source>
</evidence>
<dbReference type="PANTHER" id="PTHR36766:SF45">
    <property type="entry name" value="NB-ARC DOMAIN-CONTAINING PROTEIN"/>
    <property type="match status" value="1"/>
</dbReference>
<sequence>MAEALVSGVLGQLVSITTDLAMQELRLVKDVDENISSLRRKLKDIQAVLEDAERKQVRNPGVRRWLEKLNDVSYDIDDVLDEWSSETLKSKIQKRVEAEENGDHKKAADKMKKKVCLPLNSSCFYVNQLKRVGVRRDIAHRIKELNETLEKIAKEKQHYSLETTKGVQKHTRETISFVDESQVYGLDGPKNALIEKLLNESSEGPGGGKSVPVIIPIVGMGAIGKTTLAQLAFNDAKIKAHFPERIWACVSDTFDEIKVAKAIIESLKGGHQNLETLEALFERIRDSIEGKKFFLVLDDVWSDDHEKWEKFIQVLRLGAVGSRVLVTTRKEEVARMMGAAAQMITMQLLSDEDCWSIISGLAFRERNSEECKQLERVGRQIASKCKGLPLVAKSLGSLMCSKVTEKEWKDVLSSRFWELKDEQTKTFAPFFLSYYDLSPRIV</sequence>
<evidence type="ECO:0000256" key="1">
    <source>
        <dbReference type="ARBA" id="ARBA00022737"/>
    </source>
</evidence>
<keyword evidence="4" id="KW-0067">ATP-binding</keyword>
<accession>A0ABM4AFL9</accession>
<keyword evidence="5" id="KW-0175">Coiled coil</keyword>
<gene>
    <name evidence="9" type="primary">LOC132799338</name>
</gene>
<evidence type="ECO:0000256" key="4">
    <source>
        <dbReference type="ARBA" id="ARBA00022840"/>
    </source>
</evidence>
<keyword evidence="3" id="KW-0611">Plant defense</keyword>
<reference evidence="9" key="1">
    <citation type="submission" date="2025-08" db="UniProtKB">
        <authorList>
            <consortium name="RefSeq"/>
        </authorList>
    </citation>
    <scope>IDENTIFICATION</scope>
    <source>
        <tissue evidence="9">Seedling</tissue>
    </source>
</reference>
<dbReference type="Pfam" id="PF00931">
    <property type="entry name" value="NB-ARC"/>
    <property type="match status" value="1"/>
</dbReference>
<dbReference type="PRINTS" id="PR00364">
    <property type="entry name" value="DISEASERSIST"/>
</dbReference>
<dbReference type="InterPro" id="IPR027417">
    <property type="entry name" value="P-loop_NTPase"/>
</dbReference>
<dbReference type="CDD" id="cd14798">
    <property type="entry name" value="RX-CC_like"/>
    <property type="match status" value="1"/>
</dbReference>
<evidence type="ECO:0000256" key="2">
    <source>
        <dbReference type="ARBA" id="ARBA00022741"/>
    </source>
</evidence>
<dbReference type="Proteomes" id="UP001652623">
    <property type="component" value="Chromosome 8"/>
</dbReference>
<dbReference type="InterPro" id="IPR041118">
    <property type="entry name" value="Rx_N"/>
</dbReference>